<name>A0A8J2IEI9_FUSEQ</name>
<protein>
    <submittedName>
        <fullName evidence="2">Uncharacterized protein</fullName>
    </submittedName>
</protein>
<organism evidence="2 3">
    <name type="scientific">Fusarium equiseti</name>
    <name type="common">Fusarium scirpi</name>
    <dbReference type="NCBI Taxonomy" id="61235"/>
    <lineage>
        <taxon>Eukaryota</taxon>
        <taxon>Fungi</taxon>
        <taxon>Dikarya</taxon>
        <taxon>Ascomycota</taxon>
        <taxon>Pezizomycotina</taxon>
        <taxon>Sordariomycetes</taxon>
        <taxon>Hypocreomycetidae</taxon>
        <taxon>Hypocreales</taxon>
        <taxon>Nectriaceae</taxon>
        <taxon>Fusarium</taxon>
        <taxon>Fusarium incarnatum-equiseti species complex</taxon>
    </lineage>
</organism>
<evidence type="ECO:0000313" key="3">
    <source>
        <dbReference type="Proteomes" id="UP000693738"/>
    </source>
</evidence>
<evidence type="ECO:0000313" key="2">
    <source>
        <dbReference type="EMBL" id="CAG7555311.1"/>
    </source>
</evidence>
<reference evidence="2" key="1">
    <citation type="submission" date="2021-05" db="EMBL/GenBank/DDBJ databases">
        <authorList>
            <person name="Khan N."/>
        </authorList>
    </citation>
    <scope>NUCLEOTIDE SEQUENCE</scope>
</reference>
<accession>A0A8J2IEI9</accession>
<comment type="caution">
    <text evidence="2">The sequence shown here is derived from an EMBL/GenBank/DDBJ whole genome shotgun (WGS) entry which is preliminary data.</text>
</comment>
<proteinExistence type="predicted"/>
<sequence>MSVPANGGQSAQADYFDLAPTNSDNRPVTVLCLDTSRCRACLFPIERDEEDFLAVVTSDDRVSTAFRLKPRPYHSRVFMDSSKMAFMNCVSRSCKHPEGHAVAFHAGCARMATLLGNQLNKYRHCTEYSYQPTNKYQRRRRESIRDLIESSLCETLGKLPLELWKMVSDDDELIKLYTLAEASLKRRQKDWIIDLTLPVWATYTAIDGVEYVSSLSNSQTAKSRHICQDITMDKVLYISSDHLGIRQILTDPSQAILDEYHPAYWQAVSFERQTLSFTGDGYRLREVVRPSAQPPVFWPSPKLPAPLTLFYPGWGEGAVVARMRVLSFNEPDTTGYSICWAGTEMDAIQAHRNTDECSRRGGMTSRERSEYEELGDSKWTYHPIAQDEYVKQVWLRDCIQYATIEELPYPQESNRFHYYISTPWGTQRYKGMARNKRPSDMALALVTSKGRTIVAGNHPDHGFHAPEFKRKRKWLLVSETETHAPMTIFVALPTHGIPLFAASKLSGSEQRQPPPKQSSLGRMPSFNPLFSLHYSSASLENVTSVTVCRSPNEKDEGTIRHFDLENSRLDKMNYKKVAGLLFKYADGHKESVGCFRFDWVEPPVDTTGTKSFFVGEKPGRIDQEQPHVADVGIRPPKGETEWTWKELPWVGTIEWWFNPENLDTSITHIEYS</sequence>
<dbReference type="Proteomes" id="UP000693738">
    <property type="component" value="Unassembled WGS sequence"/>
</dbReference>
<dbReference type="EMBL" id="CAJSTJ010000044">
    <property type="protein sequence ID" value="CAG7555311.1"/>
    <property type="molecule type" value="Genomic_DNA"/>
</dbReference>
<feature type="region of interest" description="Disordered" evidence="1">
    <location>
        <begin position="503"/>
        <end position="523"/>
    </location>
</feature>
<dbReference type="AlphaFoldDB" id="A0A8J2IEI9"/>
<gene>
    <name evidence="2" type="ORF">FEQUK3_LOCUS1030</name>
</gene>
<evidence type="ECO:0000256" key="1">
    <source>
        <dbReference type="SAM" id="MobiDB-lite"/>
    </source>
</evidence>